<proteinExistence type="predicted"/>
<comment type="caution">
    <text evidence="1">The sequence shown here is derived from an EMBL/GenBank/DDBJ whole genome shotgun (WGS) entry which is preliminary data.</text>
</comment>
<dbReference type="AlphaFoldDB" id="A0A6G1CMJ3"/>
<protein>
    <submittedName>
        <fullName evidence="1">Uncharacterized protein</fullName>
    </submittedName>
</protein>
<reference evidence="1 2" key="1">
    <citation type="submission" date="2019-11" db="EMBL/GenBank/DDBJ databases">
        <title>Whole genome sequence of Oryza granulata.</title>
        <authorList>
            <person name="Li W."/>
        </authorList>
    </citation>
    <scope>NUCLEOTIDE SEQUENCE [LARGE SCALE GENOMIC DNA]</scope>
    <source>
        <strain evidence="2">cv. Menghai</strain>
        <tissue evidence="1">Leaf</tissue>
    </source>
</reference>
<accession>A0A6G1CMJ3</accession>
<evidence type="ECO:0000313" key="1">
    <source>
        <dbReference type="EMBL" id="KAF0901301.1"/>
    </source>
</evidence>
<gene>
    <name evidence="1" type="ORF">E2562_039166</name>
</gene>
<dbReference type="Proteomes" id="UP000479710">
    <property type="component" value="Unassembled WGS sequence"/>
</dbReference>
<keyword evidence="2" id="KW-1185">Reference proteome</keyword>
<name>A0A6G1CMJ3_9ORYZ</name>
<dbReference type="EMBL" id="SPHZ02000009">
    <property type="protein sequence ID" value="KAF0901301.1"/>
    <property type="molecule type" value="Genomic_DNA"/>
</dbReference>
<sequence>METPRFLSEIFPQDQADLSWIKKIPHEHTCQGTGKVEKNSMATNHWVRDRTSSSYWITSRPSDINRCRKIARKLEDKILPNIMKDLNARSRGLKYMWRYSHKEGGKEGEMLDEVEGVTKDLVHGGILLIFRRESAPVGAGKLLVYHALATHELDLYFCKGHSRAADLEIHQGLP</sequence>
<dbReference type="OrthoDB" id="670150at2759"/>
<evidence type="ECO:0000313" key="2">
    <source>
        <dbReference type="Proteomes" id="UP000479710"/>
    </source>
</evidence>
<organism evidence="1 2">
    <name type="scientific">Oryza meyeriana var. granulata</name>
    <dbReference type="NCBI Taxonomy" id="110450"/>
    <lineage>
        <taxon>Eukaryota</taxon>
        <taxon>Viridiplantae</taxon>
        <taxon>Streptophyta</taxon>
        <taxon>Embryophyta</taxon>
        <taxon>Tracheophyta</taxon>
        <taxon>Spermatophyta</taxon>
        <taxon>Magnoliopsida</taxon>
        <taxon>Liliopsida</taxon>
        <taxon>Poales</taxon>
        <taxon>Poaceae</taxon>
        <taxon>BOP clade</taxon>
        <taxon>Oryzoideae</taxon>
        <taxon>Oryzeae</taxon>
        <taxon>Oryzinae</taxon>
        <taxon>Oryza</taxon>
        <taxon>Oryza meyeriana</taxon>
    </lineage>
</organism>